<dbReference type="Proteomes" id="UP000053797">
    <property type="component" value="Unassembled WGS sequence"/>
</dbReference>
<reference evidence="2 5" key="1">
    <citation type="journal article" date="2015" name="Int. J. Syst. Evol. Microbiol.">
        <title>Exiguobacterium enclense sp. nov., isolated from sediment.</title>
        <authorList>
            <person name="Dastager S.G."/>
            <person name="Mawlankar R."/>
            <person name="Sonalkar V.V."/>
            <person name="Thorat M.N."/>
            <person name="Mual P."/>
            <person name="Verma A."/>
            <person name="Krishnamurthi S."/>
            <person name="Tang S.K."/>
            <person name="Li W.J."/>
        </authorList>
    </citation>
    <scope>NUCLEOTIDE SEQUENCE [LARGE SCALE GENOMIC DNA]</scope>
    <source>
        <strain evidence="2 5">NIO-1109</strain>
    </source>
</reference>
<evidence type="ECO:0000313" key="5">
    <source>
        <dbReference type="Proteomes" id="UP000053797"/>
    </source>
</evidence>
<dbReference type="RefSeq" id="WP_023466620.1">
    <property type="nucleotide sequence ID" value="NZ_FMYN01000008.1"/>
</dbReference>
<keyword evidence="7" id="KW-1185">Reference proteome</keyword>
<evidence type="ECO:0000313" key="3">
    <source>
        <dbReference type="EMBL" id="KTR25633.1"/>
    </source>
</evidence>
<evidence type="ECO:0000313" key="4">
    <source>
        <dbReference type="EMBL" id="MEI4463989.1"/>
    </source>
</evidence>
<dbReference type="GeneID" id="90838864"/>
<dbReference type="Proteomes" id="UP000072605">
    <property type="component" value="Unassembled WGS sequence"/>
</dbReference>
<keyword evidence="2" id="KW-0687">Ribonucleoprotein</keyword>
<dbReference type="InterPro" id="IPR004038">
    <property type="entry name" value="Ribosomal_eL8/eL30/eS12/Gad45"/>
</dbReference>
<keyword evidence="2" id="KW-0689">Ribosomal protein</keyword>
<dbReference type="OrthoDB" id="2353623at2"/>
<dbReference type="Gene3D" id="3.30.1330.30">
    <property type="match status" value="1"/>
</dbReference>
<dbReference type="GO" id="GO:0005840">
    <property type="term" value="C:ribosome"/>
    <property type="evidence" value="ECO:0007669"/>
    <property type="project" value="UniProtKB-KW"/>
</dbReference>
<organism evidence="2 5">
    <name type="scientific">Exiguobacterium indicum</name>
    <dbReference type="NCBI Taxonomy" id="296995"/>
    <lineage>
        <taxon>Bacteria</taxon>
        <taxon>Bacillati</taxon>
        <taxon>Bacillota</taxon>
        <taxon>Bacilli</taxon>
        <taxon>Bacillales</taxon>
        <taxon>Bacillales Family XII. Incertae Sedis</taxon>
        <taxon>Exiguobacterium</taxon>
    </lineage>
</organism>
<comment type="caution">
    <text evidence="2">The sequence shown here is derived from an EMBL/GenBank/DDBJ whole genome shotgun (WGS) entry which is preliminary data.</text>
</comment>
<evidence type="ECO:0000313" key="6">
    <source>
        <dbReference type="Proteomes" id="UP000072605"/>
    </source>
</evidence>
<dbReference type="EMBL" id="JBAWKY010000008">
    <property type="protein sequence ID" value="MEI4463989.1"/>
    <property type="molecule type" value="Genomic_DNA"/>
</dbReference>
<sequence length="83" mass="8687">MSYKKVVGADLKFVGQKQTLKALRSGKASEVIIADDADEHVKQALLDAAKQANVPVVNVPSKQELGKACGIDVAATAVAIKKV</sequence>
<dbReference type="Pfam" id="PF01248">
    <property type="entry name" value="Ribosomal_L7Ae"/>
    <property type="match status" value="1"/>
</dbReference>
<dbReference type="EMBL" id="LNQL01000008">
    <property type="protein sequence ID" value="KSU47545.1"/>
    <property type="molecule type" value="Genomic_DNA"/>
</dbReference>
<reference evidence="3 6" key="2">
    <citation type="journal article" date="2016" name="Front. Microbiol.">
        <title>Genomic Resource of Rice Seed Associated Bacteria.</title>
        <authorList>
            <person name="Midha S."/>
            <person name="Bansal K."/>
            <person name="Sharma S."/>
            <person name="Kumar N."/>
            <person name="Patil P.P."/>
            <person name="Chaudhry V."/>
            <person name="Patil P.B."/>
        </authorList>
    </citation>
    <scope>NUCLEOTIDE SEQUENCE [LARGE SCALE GENOMIC DNA]</scope>
    <source>
        <strain evidence="3 6">RSA11</strain>
    </source>
</reference>
<dbReference type="SUPFAM" id="SSF55315">
    <property type="entry name" value="L30e-like"/>
    <property type="match status" value="1"/>
</dbReference>
<accession>A0A0V8GBB2</accession>
<evidence type="ECO:0000313" key="7">
    <source>
        <dbReference type="Proteomes" id="UP001387110"/>
    </source>
</evidence>
<dbReference type="EMBL" id="LDQV01000034">
    <property type="protein sequence ID" value="KTR25633.1"/>
    <property type="molecule type" value="Genomic_DNA"/>
</dbReference>
<protein>
    <submittedName>
        <fullName evidence="4">Ribosomal L7Ae/L30e/S12e/Gadd45 family protein</fullName>
    </submittedName>
    <submittedName>
        <fullName evidence="2">Ribosomal protein L7Ae-like protein</fullName>
    </submittedName>
</protein>
<dbReference type="PRINTS" id="PR00884">
    <property type="entry name" value="RIBOSOMALHS6"/>
</dbReference>
<reference evidence="4 7" key="3">
    <citation type="submission" date="2023-12" db="EMBL/GenBank/DDBJ databases">
        <authorList>
            <person name="Easwaran N."/>
            <person name="Lazarus H.P.S."/>
        </authorList>
    </citation>
    <scope>NUCLEOTIDE SEQUENCE [LARGE SCALE GENOMIC DNA]</scope>
    <source>
        <strain evidence="4 7">VIT-2023</strain>
    </source>
</reference>
<dbReference type="InterPro" id="IPR029064">
    <property type="entry name" value="Ribosomal_eL30-like_sf"/>
</dbReference>
<proteinExistence type="predicted"/>
<dbReference type="AlphaFoldDB" id="A0A0V8GBB2"/>
<gene>
    <name evidence="2" type="ORF">AS033_16105</name>
    <name evidence="3" type="ORF">RSA11_14405</name>
    <name evidence="4" type="ORF">SZL87_16295</name>
</gene>
<dbReference type="Proteomes" id="UP001387110">
    <property type="component" value="Unassembled WGS sequence"/>
</dbReference>
<evidence type="ECO:0000313" key="2">
    <source>
        <dbReference type="EMBL" id="KSU47545.1"/>
    </source>
</evidence>
<name>A0A0V8GBB2_9BACL</name>
<feature type="domain" description="Ribosomal protein eL8/eL30/eS12/Gadd45" evidence="1">
    <location>
        <begin position="13"/>
        <end position="82"/>
    </location>
</feature>
<evidence type="ECO:0000259" key="1">
    <source>
        <dbReference type="Pfam" id="PF01248"/>
    </source>
</evidence>